<reference evidence="2" key="1">
    <citation type="submission" date="2021-01" db="EMBL/GenBank/DDBJ databases">
        <authorList>
            <person name="Corre E."/>
            <person name="Pelletier E."/>
            <person name="Niang G."/>
            <person name="Scheremetjew M."/>
            <person name="Finn R."/>
            <person name="Kale V."/>
            <person name="Holt S."/>
            <person name="Cochrane G."/>
            <person name="Meng A."/>
            <person name="Brown T."/>
            <person name="Cohen L."/>
        </authorList>
    </citation>
    <scope>NUCLEOTIDE SEQUENCE</scope>
    <source>
        <strain evidence="2">UTEX LB 985</strain>
    </source>
</reference>
<organism evidence="2">
    <name type="scientific">Haptolina brevifila</name>
    <dbReference type="NCBI Taxonomy" id="156173"/>
    <lineage>
        <taxon>Eukaryota</taxon>
        <taxon>Haptista</taxon>
        <taxon>Haptophyta</taxon>
        <taxon>Prymnesiophyceae</taxon>
        <taxon>Prymnesiales</taxon>
        <taxon>Prymnesiaceae</taxon>
        <taxon>Haptolina</taxon>
    </lineage>
</organism>
<dbReference type="AlphaFoldDB" id="A0A7S2C6W4"/>
<dbReference type="SUPFAM" id="SSF54791">
    <property type="entry name" value="Eukaryotic type KH-domain (KH-domain type I)"/>
    <property type="match status" value="1"/>
</dbReference>
<evidence type="ECO:0000256" key="1">
    <source>
        <dbReference type="SAM" id="MobiDB-lite"/>
    </source>
</evidence>
<dbReference type="EMBL" id="HBGU01012297">
    <property type="protein sequence ID" value="CAD9417308.1"/>
    <property type="molecule type" value="Transcribed_RNA"/>
</dbReference>
<gene>
    <name evidence="2" type="ORF">CBRE1094_LOCUS6741</name>
</gene>
<accession>A0A7S2C6W4</accession>
<protein>
    <recommendedName>
        <fullName evidence="3">K Homology domain-containing protein</fullName>
    </recommendedName>
</protein>
<dbReference type="InterPro" id="IPR036612">
    <property type="entry name" value="KH_dom_type_1_sf"/>
</dbReference>
<feature type="region of interest" description="Disordered" evidence="1">
    <location>
        <begin position="1"/>
        <end position="36"/>
    </location>
</feature>
<proteinExistence type="predicted"/>
<sequence length="262" mass="27275">MAMFSTTSAPKPGGSSGGAAPKAETPRADAGSATEKLAAVDISDDAAVEAGDAKPPGASADVFSDGGDDVRVQAVAYAASTFGQGGEHLVTALPAEGDAWVEMLFLDPMPAMVKKAKKEGESQAIQNECKLISLKGVAYLFAKEGAHVATWRSKLEGVEIGTGDRPMVRFCADKMKAVVGKEGAMLKAINAHSSASATMLPTGHLAVRGKEEHVTAAIKLVDNLLDGDGKETRKTLEEHLADKEPWCGELMYPCAEEFVGEG</sequence>
<evidence type="ECO:0000313" key="2">
    <source>
        <dbReference type="EMBL" id="CAD9417308.1"/>
    </source>
</evidence>
<dbReference type="GO" id="GO:0003723">
    <property type="term" value="F:RNA binding"/>
    <property type="evidence" value="ECO:0007669"/>
    <property type="project" value="InterPro"/>
</dbReference>
<feature type="compositionally biased region" description="Low complexity" evidence="1">
    <location>
        <begin position="1"/>
        <end position="23"/>
    </location>
</feature>
<evidence type="ECO:0008006" key="3">
    <source>
        <dbReference type="Google" id="ProtNLM"/>
    </source>
</evidence>
<name>A0A7S2C6W4_9EUKA</name>